<gene>
    <name evidence="2" type="primary">Crisp1_0</name>
    <name evidence="2" type="ORF">E2C01_047769</name>
</gene>
<accession>A0A5B7G8S2</accession>
<dbReference type="InterPro" id="IPR013871">
    <property type="entry name" value="Cysteine_rich_secretory"/>
</dbReference>
<sequence>MTCGGVSAANSNNLLYSNSSSSPYYSPFSSPYSGNFLERIGHPYDSGPPCSGCQGHCKGRRLCTNSCPYGDLWMNCRELQRSFPPWLCNSKTKEGLERLRSCRATCMCKGKITYP</sequence>
<proteinExistence type="predicted"/>
<dbReference type="Proteomes" id="UP000324222">
    <property type="component" value="Unassembled WGS sequence"/>
</dbReference>
<evidence type="ECO:0000259" key="1">
    <source>
        <dbReference type="Pfam" id="PF08562"/>
    </source>
</evidence>
<evidence type="ECO:0000313" key="3">
    <source>
        <dbReference type="Proteomes" id="UP000324222"/>
    </source>
</evidence>
<protein>
    <submittedName>
        <fullName evidence="2">Cysteine-rich secretory protein 1</fullName>
    </submittedName>
</protein>
<feature type="domain" description="Cysteine-rich secretory protein" evidence="1">
    <location>
        <begin position="50"/>
        <end position="112"/>
    </location>
</feature>
<dbReference type="OrthoDB" id="337038at2759"/>
<dbReference type="Gene3D" id="1.10.10.740">
    <property type="entry name" value="Crisp domain"/>
    <property type="match status" value="1"/>
</dbReference>
<keyword evidence="3" id="KW-1185">Reference proteome</keyword>
<name>A0A5B7G8S2_PORTR</name>
<dbReference type="AlphaFoldDB" id="A0A5B7G8S2"/>
<dbReference type="SUPFAM" id="SSF57546">
    <property type="entry name" value="Crisp domain-like"/>
    <property type="match status" value="1"/>
</dbReference>
<organism evidence="2 3">
    <name type="scientific">Portunus trituberculatus</name>
    <name type="common">Swimming crab</name>
    <name type="synonym">Neptunus trituberculatus</name>
    <dbReference type="NCBI Taxonomy" id="210409"/>
    <lineage>
        <taxon>Eukaryota</taxon>
        <taxon>Metazoa</taxon>
        <taxon>Ecdysozoa</taxon>
        <taxon>Arthropoda</taxon>
        <taxon>Crustacea</taxon>
        <taxon>Multicrustacea</taxon>
        <taxon>Malacostraca</taxon>
        <taxon>Eumalacostraca</taxon>
        <taxon>Eucarida</taxon>
        <taxon>Decapoda</taxon>
        <taxon>Pleocyemata</taxon>
        <taxon>Brachyura</taxon>
        <taxon>Eubrachyura</taxon>
        <taxon>Portunoidea</taxon>
        <taxon>Portunidae</taxon>
        <taxon>Portuninae</taxon>
        <taxon>Portunus</taxon>
    </lineage>
</organism>
<comment type="caution">
    <text evidence="2">The sequence shown here is derived from an EMBL/GenBank/DDBJ whole genome shotgun (WGS) entry which is preliminary data.</text>
</comment>
<evidence type="ECO:0000313" key="2">
    <source>
        <dbReference type="EMBL" id="MPC53866.1"/>
    </source>
</evidence>
<dbReference type="EMBL" id="VSRR010011944">
    <property type="protein sequence ID" value="MPC53866.1"/>
    <property type="molecule type" value="Genomic_DNA"/>
</dbReference>
<dbReference type="InterPro" id="IPR042076">
    <property type="entry name" value="Crisp-like_dom"/>
</dbReference>
<reference evidence="2 3" key="1">
    <citation type="submission" date="2019-05" db="EMBL/GenBank/DDBJ databases">
        <title>Another draft genome of Portunus trituberculatus and its Hox gene families provides insights of decapod evolution.</title>
        <authorList>
            <person name="Jeong J.-H."/>
            <person name="Song I."/>
            <person name="Kim S."/>
            <person name="Choi T."/>
            <person name="Kim D."/>
            <person name="Ryu S."/>
            <person name="Kim W."/>
        </authorList>
    </citation>
    <scope>NUCLEOTIDE SEQUENCE [LARGE SCALE GENOMIC DNA]</scope>
    <source>
        <tissue evidence="2">Muscle</tissue>
    </source>
</reference>
<dbReference type="Pfam" id="PF08562">
    <property type="entry name" value="Crisp"/>
    <property type="match status" value="1"/>
</dbReference>